<dbReference type="PANTHER" id="PTHR30454">
    <property type="entry name" value="4-HYDROXY-3-METHYLBUT-2-EN-1-YL DIPHOSPHATE SYNTHASE"/>
    <property type="match status" value="1"/>
</dbReference>
<evidence type="ECO:0000259" key="9">
    <source>
        <dbReference type="Pfam" id="PF26540"/>
    </source>
</evidence>
<sequence>MIKRRKSIAVMAGDLMIGGNAPISVQTMSTITPSDTEKASADARRLAAYGAEIIRFAVPDMKAAMGLREVVNASPVPIVADIHFDYKLALQAVESGVAALRINPGNIGPDKNVACVVEKVRSSNIPIRIGINSGSLPEDILAEHGGHPTADGMVEGALRHIRILERLDYRNMVISLKSSDVLLMIQAYMNLAERIPYALHLGVTEAGLIREGSIKSAIGIGTLLYHGVGDTIRVSLTGDPAEEIKAGQTILSSLGLRQFGTTLISCPTCGRTQVNLIGLAEKVQQAIAPLKIPLKVAVMGCVVNGPGEAREADFGIAGGKDSGIIFSHGKILKRVPEDKLVESLLEEIRKYIQKGS</sequence>
<evidence type="ECO:0000313" key="10">
    <source>
        <dbReference type="EMBL" id="SDM27623.1"/>
    </source>
</evidence>
<dbReference type="InterPro" id="IPR004588">
    <property type="entry name" value="IspG_bac-typ"/>
</dbReference>
<comment type="similarity">
    <text evidence="7">Belongs to the IspG family.</text>
</comment>
<gene>
    <name evidence="7" type="primary">ispG</name>
    <name evidence="10" type="ORF">SAMN05660299_00552</name>
</gene>
<evidence type="ECO:0000259" key="8">
    <source>
        <dbReference type="Pfam" id="PF04551"/>
    </source>
</evidence>
<dbReference type="RefSeq" id="WP_176762848.1">
    <property type="nucleotide sequence ID" value="NZ_FNHQ01000004.1"/>
</dbReference>
<proteinExistence type="inferred from homology"/>
<comment type="pathway">
    <text evidence="7">Isoprenoid biosynthesis; isopentenyl diphosphate biosynthesis via DXP pathway; isopentenyl diphosphate from 1-deoxy-D-xylulose 5-phosphate: step 5/6.</text>
</comment>
<dbReference type="Gene3D" id="3.30.413.10">
    <property type="entry name" value="Sulfite Reductase Hemoprotein, domain 1"/>
    <property type="match status" value="1"/>
</dbReference>
<dbReference type="EMBL" id="FNHQ01000004">
    <property type="protein sequence ID" value="SDM27623.1"/>
    <property type="molecule type" value="Genomic_DNA"/>
</dbReference>
<feature type="domain" description="IspG C-terminal" evidence="9">
    <location>
        <begin position="263"/>
        <end position="350"/>
    </location>
</feature>
<keyword evidence="6 7" id="KW-0414">Isoprene biosynthesis</keyword>
<feature type="binding site" evidence="7">
    <location>
        <position position="301"/>
    </location>
    <ligand>
        <name>[4Fe-4S] cluster</name>
        <dbReference type="ChEBI" id="CHEBI:49883"/>
    </ligand>
</feature>
<protein>
    <recommendedName>
        <fullName evidence="7">4-hydroxy-3-methylbut-2-en-1-yl diphosphate synthase (flavodoxin)</fullName>
        <ecNumber evidence="7">1.17.7.3</ecNumber>
    </recommendedName>
    <alternativeName>
        <fullName evidence="7">1-hydroxy-2-methyl-2-(E)-butenyl 4-diphosphate synthase</fullName>
    </alternativeName>
</protein>
<dbReference type="STRING" id="349095.SAMN05660299_00552"/>
<dbReference type="InterPro" id="IPR045854">
    <property type="entry name" value="NO2/SO3_Rdtase_4Fe4S_sf"/>
</dbReference>
<evidence type="ECO:0000256" key="7">
    <source>
        <dbReference type="HAMAP-Rule" id="MF_00159"/>
    </source>
</evidence>
<dbReference type="InterPro" id="IPR058578">
    <property type="entry name" value="IspG_TIM"/>
</dbReference>
<evidence type="ECO:0000256" key="2">
    <source>
        <dbReference type="ARBA" id="ARBA00022723"/>
    </source>
</evidence>
<evidence type="ECO:0000256" key="5">
    <source>
        <dbReference type="ARBA" id="ARBA00023014"/>
    </source>
</evidence>
<dbReference type="InterPro" id="IPR058579">
    <property type="entry name" value="IspG_C"/>
</dbReference>
<dbReference type="PIRSF" id="PIRSF004640">
    <property type="entry name" value="IspG"/>
    <property type="match status" value="1"/>
</dbReference>
<comment type="function">
    <text evidence="7">Converts 2C-methyl-D-erythritol 2,4-cyclodiphosphate (ME-2,4cPP) into 1-hydroxy-2-methyl-2-(E)-butenyl 4-diphosphate.</text>
</comment>
<comment type="catalytic activity">
    <reaction evidence="7">
        <text>(2E)-4-hydroxy-3-methylbut-2-enyl diphosphate + oxidized [flavodoxin] + H2O + 2 H(+) = 2-C-methyl-D-erythritol 2,4-cyclic diphosphate + reduced [flavodoxin]</text>
        <dbReference type="Rhea" id="RHEA:43604"/>
        <dbReference type="Rhea" id="RHEA-COMP:10622"/>
        <dbReference type="Rhea" id="RHEA-COMP:10623"/>
        <dbReference type="ChEBI" id="CHEBI:15377"/>
        <dbReference type="ChEBI" id="CHEBI:15378"/>
        <dbReference type="ChEBI" id="CHEBI:57618"/>
        <dbReference type="ChEBI" id="CHEBI:58210"/>
        <dbReference type="ChEBI" id="CHEBI:58483"/>
        <dbReference type="ChEBI" id="CHEBI:128753"/>
        <dbReference type="EC" id="1.17.7.3"/>
    </reaction>
</comment>
<dbReference type="SUPFAM" id="SSF51717">
    <property type="entry name" value="Dihydropteroate synthetase-like"/>
    <property type="match status" value="1"/>
</dbReference>
<evidence type="ECO:0000256" key="3">
    <source>
        <dbReference type="ARBA" id="ARBA00023002"/>
    </source>
</evidence>
<evidence type="ECO:0000256" key="4">
    <source>
        <dbReference type="ARBA" id="ARBA00023004"/>
    </source>
</evidence>
<organism evidence="10 11">
    <name type="scientific">Megasphaera paucivorans</name>
    <dbReference type="NCBI Taxonomy" id="349095"/>
    <lineage>
        <taxon>Bacteria</taxon>
        <taxon>Bacillati</taxon>
        <taxon>Bacillota</taxon>
        <taxon>Negativicutes</taxon>
        <taxon>Veillonellales</taxon>
        <taxon>Veillonellaceae</taxon>
        <taxon>Megasphaera</taxon>
    </lineage>
</organism>
<keyword evidence="3 7" id="KW-0560">Oxidoreductase</keyword>
<keyword evidence="5 7" id="KW-0411">Iron-sulfur</keyword>
<dbReference type="GO" id="GO:0016114">
    <property type="term" value="P:terpenoid biosynthetic process"/>
    <property type="evidence" value="ECO:0007669"/>
    <property type="project" value="InterPro"/>
</dbReference>
<dbReference type="NCBIfam" id="TIGR00612">
    <property type="entry name" value="ispG_gcpE"/>
    <property type="match status" value="1"/>
</dbReference>
<dbReference type="GO" id="GO:0051539">
    <property type="term" value="F:4 iron, 4 sulfur cluster binding"/>
    <property type="evidence" value="ECO:0007669"/>
    <property type="project" value="UniProtKB-UniRule"/>
</dbReference>
<dbReference type="GO" id="GO:0019288">
    <property type="term" value="P:isopentenyl diphosphate biosynthetic process, methylerythritol 4-phosphate pathway"/>
    <property type="evidence" value="ECO:0007669"/>
    <property type="project" value="UniProtKB-UniRule"/>
</dbReference>
<dbReference type="NCBIfam" id="NF001540">
    <property type="entry name" value="PRK00366.1"/>
    <property type="match status" value="1"/>
</dbReference>
<comment type="cofactor">
    <cofactor evidence="7">
        <name>[4Fe-4S] cluster</name>
        <dbReference type="ChEBI" id="CHEBI:49883"/>
    </cofactor>
    <text evidence="7">Binds 1 [4Fe-4S] cluster.</text>
</comment>
<keyword evidence="4 7" id="KW-0408">Iron</keyword>
<dbReference type="PANTHER" id="PTHR30454:SF0">
    <property type="entry name" value="4-HYDROXY-3-METHYLBUT-2-EN-1-YL DIPHOSPHATE SYNTHASE (FERREDOXIN), CHLOROPLASTIC"/>
    <property type="match status" value="1"/>
</dbReference>
<dbReference type="GO" id="GO:0046429">
    <property type="term" value="F:4-hydroxy-3-methylbut-2-en-1-yl diphosphate synthase activity (ferredoxin)"/>
    <property type="evidence" value="ECO:0007669"/>
    <property type="project" value="UniProtKB-UniRule"/>
</dbReference>
<reference evidence="10 11" key="1">
    <citation type="submission" date="2016-10" db="EMBL/GenBank/DDBJ databases">
        <authorList>
            <person name="de Groot N.N."/>
        </authorList>
    </citation>
    <scope>NUCLEOTIDE SEQUENCE [LARGE SCALE GENOMIC DNA]</scope>
    <source>
        <strain evidence="10 11">DSM 16981</strain>
    </source>
</reference>
<keyword evidence="1 7" id="KW-0004">4Fe-4S</keyword>
<feature type="binding site" evidence="7">
    <location>
        <position position="308"/>
    </location>
    <ligand>
        <name>[4Fe-4S] cluster</name>
        <dbReference type="ChEBI" id="CHEBI:49883"/>
    </ligand>
</feature>
<keyword evidence="11" id="KW-1185">Reference proteome</keyword>
<dbReference type="HAMAP" id="MF_00159">
    <property type="entry name" value="IspG"/>
    <property type="match status" value="1"/>
</dbReference>
<dbReference type="InterPro" id="IPR016425">
    <property type="entry name" value="IspG_bac"/>
</dbReference>
<evidence type="ECO:0000313" key="11">
    <source>
        <dbReference type="Proteomes" id="UP000199309"/>
    </source>
</evidence>
<accession>A0A1G9RWM6</accession>
<dbReference type="GO" id="GO:0005506">
    <property type="term" value="F:iron ion binding"/>
    <property type="evidence" value="ECO:0007669"/>
    <property type="project" value="InterPro"/>
</dbReference>
<dbReference type="EC" id="1.17.7.3" evidence="7"/>
<dbReference type="UniPathway" id="UPA00056">
    <property type="reaction ID" value="UER00096"/>
</dbReference>
<dbReference type="InterPro" id="IPR011005">
    <property type="entry name" value="Dihydropteroate_synth-like_sf"/>
</dbReference>
<feature type="domain" description="IspG TIM-barrel" evidence="8">
    <location>
        <begin position="9"/>
        <end position="247"/>
    </location>
</feature>
<keyword evidence="2 7" id="KW-0479">Metal-binding</keyword>
<evidence type="ECO:0000256" key="1">
    <source>
        <dbReference type="ARBA" id="ARBA00022485"/>
    </source>
</evidence>
<feature type="binding site" evidence="7">
    <location>
        <position position="266"/>
    </location>
    <ligand>
        <name>[4Fe-4S] cluster</name>
        <dbReference type="ChEBI" id="CHEBI:49883"/>
    </ligand>
</feature>
<dbReference type="SUPFAM" id="SSF56014">
    <property type="entry name" value="Nitrite and sulphite reductase 4Fe-4S domain-like"/>
    <property type="match status" value="1"/>
</dbReference>
<dbReference type="Proteomes" id="UP000199309">
    <property type="component" value="Unassembled WGS sequence"/>
</dbReference>
<dbReference type="Pfam" id="PF26540">
    <property type="entry name" value="GcpE_C"/>
    <property type="match status" value="1"/>
</dbReference>
<dbReference type="GO" id="GO:0141197">
    <property type="term" value="F:4-hydroxy-3-methylbut-2-enyl-diphosphate synthase activity (flavodoxin)"/>
    <property type="evidence" value="ECO:0007669"/>
    <property type="project" value="UniProtKB-EC"/>
</dbReference>
<dbReference type="Gene3D" id="3.20.20.20">
    <property type="entry name" value="Dihydropteroate synthase-like"/>
    <property type="match status" value="1"/>
</dbReference>
<name>A0A1G9RWM6_9FIRM</name>
<dbReference type="AlphaFoldDB" id="A0A1G9RWM6"/>
<feature type="binding site" evidence="7">
    <location>
        <position position="269"/>
    </location>
    <ligand>
        <name>[4Fe-4S] cluster</name>
        <dbReference type="ChEBI" id="CHEBI:49883"/>
    </ligand>
</feature>
<dbReference type="Pfam" id="PF04551">
    <property type="entry name" value="GcpE"/>
    <property type="match status" value="1"/>
</dbReference>
<evidence type="ECO:0000256" key="6">
    <source>
        <dbReference type="ARBA" id="ARBA00023229"/>
    </source>
</evidence>